<accession>A0A9P5PCW0</accession>
<name>A0A9P5PCW0_9AGAR</name>
<sequence>MFLSTTTSFLTPLHSATFSRPQVAISSLSLMVSNENNIKAERMFTSCITINPNGLSTSAASSSPSLALAAFIRPFQRVIPSEQRLVITDVDASL</sequence>
<dbReference type="Proteomes" id="UP000772434">
    <property type="component" value="Unassembled WGS sequence"/>
</dbReference>
<organism evidence="2 3">
    <name type="scientific">Rhodocollybia butyracea</name>
    <dbReference type="NCBI Taxonomy" id="206335"/>
    <lineage>
        <taxon>Eukaryota</taxon>
        <taxon>Fungi</taxon>
        <taxon>Dikarya</taxon>
        <taxon>Basidiomycota</taxon>
        <taxon>Agaricomycotina</taxon>
        <taxon>Agaricomycetes</taxon>
        <taxon>Agaricomycetidae</taxon>
        <taxon>Agaricales</taxon>
        <taxon>Marasmiineae</taxon>
        <taxon>Omphalotaceae</taxon>
        <taxon>Rhodocollybia</taxon>
    </lineage>
</organism>
<keyword evidence="3" id="KW-1185">Reference proteome</keyword>
<evidence type="ECO:0000313" key="1">
    <source>
        <dbReference type="EMBL" id="KAF9059277.1"/>
    </source>
</evidence>
<proteinExistence type="predicted"/>
<evidence type="ECO:0000313" key="2">
    <source>
        <dbReference type="EMBL" id="KAF9061523.1"/>
    </source>
</evidence>
<reference evidence="2" key="1">
    <citation type="submission" date="2020-11" db="EMBL/GenBank/DDBJ databases">
        <authorList>
            <consortium name="DOE Joint Genome Institute"/>
            <person name="Ahrendt S."/>
            <person name="Riley R."/>
            <person name="Andreopoulos W."/>
            <person name="Labutti K."/>
            <person name="Pangilinan J."/>
            <person name="Ruiz-Duenas F.J."/>
            <person name="Barrasa J.M."/>
            <person name="Sanchez-Garcia M."/>
            <person name="Camarero S."/>
            <person name="Miyauchi S."/>
            <person name="Serrano A."/>
            <person name="Linde D."/>
            <person name="Babiker R."/>
            <person name="Drula E."/>
            <person name="Ayuso-Fernandez I."/>
            <person name="Pacheco R."/>
            <person name="Padilla G."/>
            <person name="Ferreira P."/>
            <person name="Barriuso J."/>
            <person name="Kellner H."/>
            <person name="Castanera R."/>
            <person name="Alfaro M."/>
            <person name="Ramirez L."/>
            <person name="Pisabarro A.G."/>
            <person name="Kuo A."/>
            <person name="Tritt A."/>
            <person name="Lipzen A."/>
            <person name="He G."/>
            <person name="Yan M."/>
            <person name="Ng V."/>
            <person name="Cullen D."/>
            <person name="Martin F."/>
            <person name="Rosso M.-N."/>
            <person name="Henrissat B."/>
            <person name="Hibbett D."/>
            <person name="Martinez A.T."/>
            <person name="Grigoriev I.V."/>
        </authorList>
    </citation>
    <scope>NUCLEOTIDE SEQUENCE</scope>
    <source>
        <strain evidence="2">AH 40177</strain>
    </source>
</reference>
<comment type="caution">
    <text evidence="2">The sequence shown here is derived from an EMBL/GenBank/DDBJ whole genome shotgun (WGS) entry which is preliminary data.</text>
</comment>
<dbReference type="EMBL" id="JADNRY010000198">
    <property type="protein sequence ID" value="KAF9061523.1"/>
    <property type="molecule type" value="Genomic_DNA"/>
</dbReference>
<gene>
    <name evidence="2" type="ORF">BDP27DRAFT_1428823</name>
    <name evidence="1" type="ORF">BDP27DRAFT_1431588</name>
</gene>
<evidence type="ECO:0000313" key="3">
    <source>
        <dbReference type="Proteomes" id="UP000772434"/>
    </source>
</evidence>
<dbReference type="EMBL" id="JADNRY010000313">
    <property type="protein sequence ID" value="KAF9059277.1"/>
    <property type="molecule type" value="Genomic_DNA"/>
</dbReference>
<protein>
    <submittedName>
        <fullName evidence="2">Uncharacterized protein</fullName>
    </submittedName>
</protein>
<dbReference type="AlphaFoldDB" id="A0A9P5PCW0"/>